<evidence type="ECO:0000256" key="9">
    <source>
        <dbReference type="SAM" id="SignalP"/>
    </source>
</evidence>
<evidence type="ECO:0000256" key="4">
    <source>
        <dbReference type="ARBA" id="ARBA00023277"/>
    </source>
</evidence>
<dbReference type="PROSITE" id="PS01095">
    <property type="entry name" value="GH18_1"/>
    <property type="match status" value="1"/>
</dbReference>
<dbReference type="GO" id="GO:0000272">
    <property type="term" value="P:polysaccharide catabolic process"/>
    <property type="evidence" value="ECO:0007669"/>
    <property type="project" value="UniProtKB-KW"/>
</dbReference>
<dbReference type="AlphaFoldDB" id="A0AAD4EKQ5"/>
<keyword evidence="4" id="KW-0119">Carbohydrate metabolism</keyword>
<evidence type="ECO:0000256" key="5">
    <source>
        <dbReference type="ARBA" id="ARBA00023295"/>
    </source>
</evidence>
<dbReference type="InterPro" id="IPR001579">
    <property type="entry name" value="Glyco_hydro_18_chit_AS"/>
</dbReference>
<proteinExistence type="inferred from homology"/>
<keyword evidence="12" id="KW-1185">Reference proteome</keyword>
<organism evidence="11 12">
    <name type="scientific">Suillus fuscotomentosus</name>
    <dbReference type="NCBI Taxonomy" id="1912939"/>
    <lineage>
        <taxon>Eukaryota</taxon>
        <taxon>Fungi</taxon>
        <taxon>Dikarya</taxon>
        <taxon>Basidiomycota</taxon>
        <taxon>Agaricomycotina</taxon>
        <taxon>Agaricomycetes</taxon>
        <taxon>Agaricomycetidae</taxon>
        <taxon>Boletales</taxon>
        <taxon>Suillineae</taxon>
        <taxon>Suillaceae</taxon>
        <taxon>Suillus</taxon>
    </lineage>
</organism>
<dbReference type="PROSITE" id="PS51910">
    <property type="entry name" value="GH18_2"/>
    <property type="match status" value="1"/>
</dbReference>
<dbReference type="InterPro" id="IPR001223">
    <property type="entry name" value="Glyco_hydro18_cat"/>
</dbReference>
<reference evidence="11" key="1">
    <citation type="journal article" date="2020" name="New Phytol.">
        <title>Comparative genomics reveals dynamic genome evolution in host specialist ectomycorrhizal fungi.</title>
        <authorList>
            <person name="Lofgren L.A."/>
            <person name="Nguyen N.H."/>
            <person name="Vilgalys R."/>
            <person name="Ruytinx J."/>
            <person name="Liao H.L."/>
            <person name="Branco S."/>
            <person name="Kuo A."/>
            <person name="LaButti K."/>
            <person name="Lipzen A."/>
            <person name="Andreopoulos W."/>
            <person name="Pangilinan J."/>
            <person name="Riley R."/>
            <person name="Hundley H."/>
            <person name="Na H."/>
            <person name="Barry K."/>
            <person name="Grigoriev I.V."/>
            <person name="Stajich J.E."/>
            <person name="Kennedy P.G."/>
        </authorList>
    </citation>
    <scope>NUCLEOTIDE SEQUENCE</scope>
    <source>
        <strain evidence="11">FC203</strain>
    </source>
</reference>
<evidence type="ECO:0000256" key="6">
    <source>
        <dbReference type="ARBA" id="ARBA00023326"/>
    </source>
</evidence>
<sequence>MVSFMLSSLSVLAAIGGVLSAPLMGTALSARTTPAAPHFVIYSDEWVSGETGPPAISEITGYNVFALSFWLISGPADQAEEWVELDNATRASYLTTYHDAGISLIVSAFGSTDAPTTEGYDPTTIANDLAAFVLEYDLDGVDIDYEDFDAMNAENGSAEDWLTTFTQVLRAALPQGQYILTHAPVAPWFSTSYTSGAYLTVNANVGSLIDWYNVQFYNQGTTEYTTCTGLITESSTAWPGTSLFQIAAAGVSLDKLVIGKPATTADATNGYMNTTLLAQCVDMAYEQGWDAGVMVWEFPDAAASWIEAVRSLAFPE</sequence>
<evidence type="ECO:0000313" key="12">
    <source>
        <dbReference type="Proteomes" id="UP001195769"/>
    </source>
</evidence>
<dbReference type="SUPFAM" id="SSF51445">
    <property type="entry name" value="(Trans)glycosidases"/>
    <property type="match status" value="1"/>
</dbReference>
<keyword evidence="9" id="KW-0732">Signal</keyword>
<dbReference type="CDD" id="cd00598">
    <property type="entry name" value="GH18_chitinase-like"/>
    <property type="match status" value="1"/>
</dbReference>
<dbReference type="Pfam" id="PF00704">
    <property type="entry name" value="Glyco_hydro_18"/>
    <property type="match status" value="1"/>
</dbReference>
<evidence type="ECO:0000256" key="3">
    <source>
        <dbReference type="ARBA" id="ARBA00023024"/>
    </source>
</evidence>
<keyword evidence="5 7" id="KW-0326">Glycosidase</keyword>
<dbReference type="GO" id="GO:0008843">
    <property type="term" value="F:endochitinase activity"/>
    <property type="evidence" value="ECO:0007669"/>
    <property type="project" value="UniProtKB-EC"/>
</dbReference>
<comment type="similarity">
    <text evidence="8">Belongs to the glycosyl hydrolase 18 family.</text>
</comment>
<comment type="catalytic activity">
    <reaction evidence="1">
        <text>Random endo-hydrolysis of N-acetyl-beta-D-glucosaminide (1-&gt;4)-beta-linkages in chitin and chitodextrins.</text>
        <dbReference type="EC" id="3.2.1.14"/>
    </reaction>
</comment>
<name>A0AAD4EKQ5_9AGAM</name>
<dbReference type="GO" id="GO:0006032">
    <property type="term" value="P:chitin catabolic process"/>
    <property type="evidence" value="ECO:0007669"/>
    <property type="project" value="UniProtKB-KW"/>
</dbReference>
<dbReference type="RefSeq" id="XP_041233456.1">
    <property type="nucleotide sequence ID" value="XM_041370145.1"/>
</dbReference>
<keyword evidence="6" id="KW-0624">Polysaccharide degradation</keyword>
<keyword evidence="3" id="KW-0146">Chitin degradation</keyword>
<evidence type="ECO:0000259" key="10">
    <source>
        <dbReference type="PROSITE" id="PS51910"/>
    </source>
</evidence>
<evidence type="ECO:0000256" key="2">
    <source>
        <dbReference type="ARBA" id="ARBA00022801"/>
    </source>
</evidence>
<gene>
    <name evidence="11" type="ORF">F5891DRAFT_1273592</name>
</gene>
<keyword evidence="2 7" id="KW-0378">Hydrolase</keyword>
<dbReference type="EMBL" id="JABBWK010000002">
    <property type="protein sequence ID" value="KAG1907881.1"/>
    <property type="molecule type" value="Genomic_DNA"/>
</dbReference>
<comment type="caution">
    <text evidence="11">The sequence shown here is derived from an EMBL/GenBank/DDBJ whole genome shotgun (WGS) entry which is preliminary data.</text>
</comment>
<feature type="domain" description="GH18" evidence="10">
    <location>
        <begin position="37"/>
        <end position="316"/>
    </location>
</feature>
<feature type="signal peptide" evidence="9">
    <location>
        <begin position="1"/>
        <end position="20"/>
    </location>
</feature>
<dbReference type="GeneID" id="64664443"/>
<evidence type="ECO:0000256" key="7">
    <source>
        <dbReference type="RuleBase" id="RU000489"/>
    </source>
</evidence>
<protein>
    <submittedName>
        <fullName evidence="11">Glycoside hydrolase family 18 protein</fullName>
    </submittedName>
</protein>
<evidence type="ECO:0000256" key="1">
    <source>
        <dbReference type="ARBA" id="ARBA00000822"/>
    </source>
</evidence>
<dbReference type="InterPro" id="IPR017853">
    <property type="entry name" value="GH"/>
</dbReference>
<feature type="chain" id="PRO_5042216843" evidence="9">
    <location>
        <begin position="21"/>
        <end position="316"/>
    </location>
</feature>
<evidence type="ECO:0000256" key="8">
    <source>
        <dbReference type="RuleBase" id="RU004453"/>
    </source>
</evidence>
<evidence type="ECO:0000313" key="11">
    <source>
        <dbReference type="EMBL" id="KAG1907881.1"/>
    </source>
</evidence>
<accession>A0AAD4EKQ5</accession>
<dbReference type="Proteomes" id="UP001195769">
    <property type="component" value="Unassembled WGS sequence"/>
</dbReference>
<dbReference type="Gene3D" id="3.20.20.80">
    <property type="entry name" value="Glycosidases"/>
    <property type="match status" value="1"/>
</dbReference>